<comment type="caution">
    <text evidence="3">The sequence shown here is derived from an EMBL/GenBank/DDBJ whole genome shotgun (WGS) entry which is preliminary data.</text>
</comment>
<dbReference type="InterPro" id="IPR050811">
    <property type="entry name" value="Phosphate_ABC_transporter"/>
</dbReference>
<evidence type="ECO:0000313" key="3">
    <source>
        <dbReference type="EMBL" id="RTZ02356.1"/>
    </source>
</evidence>
<dbReference type="RefSeq" id="WP_126562857.1">
    <property type="nucleotide sequence ID" value="NZ_RYDJ01000018.1"/>
</dbReference>
<feature type="domain" description="PBP" evidence="2">
    <location>
        <begin position="36"/>
        <end position="272"/>
    </location>
</feature>
<dbReference type="Proteomes" id="UP000280825">
    <property type="component" value="Unassembled WGS sequence"/>
</dbReference>
<protein>
    <submittedName>
        <fullName evidence="3">Phosphate ABC transporter substrate-binding protein</fullName>
    </submittedName>
</protein>
<evidence type="ECO:0000259" key="2">
    <source>
        <dbReference type="Pfam" id="PF12849"/>
    </source>
</evidence>
<sequence length="306" mass="33945">MKKFVKLPYFIFFLVLVLGYSCNQSNTSKEEETILKGTATIFVDETLSPIIEDQVAVFENNYEAKIKLVSKSESEVLNSLFNEKGAIAILSRNLTAEELKIFKSRKINPKITPFATDAIAFIANKNMQDSIISLEEVVSFMQGKSTPSIKGLVFDNLNSSTVRYMKSLAEIESIPKSGVFSFKTNDEVIKYVSENSDMIGVVGVNWLSQPQPAMQKYVDNVNALRVTGLAGNESYLPSQNNIAEKKYPLARDLYIINCQGYSGLGMGFASFVGGDVGQRIILKSGLLPIRIPARKFTITKSQNDKN</sequence>
<dbReference type="InterPro" id="IPR024370">
    <property type="entry name" value="PBP_domain"/>
</dbReference>
<proteinExistence type="predicted"/>
<keyword evidence="1" id="KW-0732">Signal</keyword>
<dbReference type="PANTHER" id="PTHR30570:SF1">
    <property type="entry name" value="PHOSPHATE-BINDING PROTEIN PSTS"/>
    <property type="match status" value="1"/>
</dbReference>
<organism evidence="3 4">
    <name type="scientific">Flavobacterium bomense</name>
    <dbReference type="NCBI Taxonomy" id="2497483"/>
    <lineage>
        <taxon>Bacteria</taxon>
        <taxon>Pseudomonadati</taxon>
        <taxon>Bacteroidota</taxon>
        <taxon>Flavobacteriia</taxon>
        <taxon>Flavobacteriales</taxon>
        <taxon>Flavobacteriaceae</taxon>
        <taxon>Flavobacterium</taxon>
    </lineage>
</organism>
<gene>
    <name evidence="3" type="ORF">EKL98_13310</name>
</gene>
<dbReference type="PROSITE" id="PS51257">
    <property type="entry name" value="PROKAR_LIPOPROTEIN"/>
    <property type="match status" value="1"/>
</dbReference>
<reference evidence="3 4" key="1">
    <citation type="submission" date="2018-12" db="EMBL/GenBank/DDBJ databases">
        <title>Flavobacterium sp. nov., isolated from glacier ice.</title>
        <authorList>
            <person name="Liu Q."/>
            <person name="Xin Y.-H."/>
        </authorList>
    </citation>
    <scope>NUCLEOTIDE SEQUENCE [LARGE SCALE GENOMIC DNA]</scope>
    <source>
        <strain evidence="3 4">RB1N8</strain>
    </source>
</reference>
<dbReference type="EMBL" id="RYDJ01000018">
    <property type="protein sequence ID" value="RTZ02356.1"/>
    <property type="molecule type" value="Genomic_DNA"/>
</dbReference>
<accession>A0A3S0MG52</accession>
<evidence type="ECO:0000313" key="4">
    <source>
        <dbReference type="Proteomes" id="UP000280825"/>
    </source>
</evidence>
<dbReference type="Gene3D" id="3.40.190.10">
    <property type="entry name" value="Periplasmic binding protein-like II"/>
    <property type="match status" value="2"/>
</dbReference>
<evidence type="ECO:0000256" key="1">
    <source>
        <dbReference type="ARBA" id="ARBA00022729"/>
    </source>
</evidence>
<dbReference type="SUPFAM" id="SSF53850">
    <property type="entry name" value="Periplasmic binding protein-like II"/>
    <property type="match status" value="1"/>
</dbReference>
<dbReference type="PANTHER" id="PTHR30570">
    <property type="entry name" value="PERIPLASMIC PHOSPHATE BINDING COMPONENT OF PHOSPHATE ABC TRANSPORTER"/>
    <property type="match status" value="1"/>
</dbReference>
<name>A0A3S0MG52_9FLAO</name>
<dbReference type="AlphaFoldDB" id="A0A3S0MG52"/>
<dbReference type="Pfam" id="PF12849">
    <property type="entry name" value="PBP_like_2"/>
    <property type="match status" value="1"/>
</dbReference>
<keyword evidence="4" id="KW-1185">Reference proteome</keyword>